<organism evidence="3 4">
    <name type="scientific">Xylaria bambusicola</name>
    <dbReference type="NCBI Taxonomy" id="326684"/>
    <lineage>
        <taxon>Eukaryota</taxon>
        <taxon>Fungi</taxon>
        <taxon>Dikarya</taxon>
        <taxon>Ascomycota</taxon>
        <taxon>Pezizomycotina</taxon>
        <taxon>Sordariomycetes</taxon>
        <taxon>Xylariomycetidae</taxon>
        <taxon>Xylariales</taxon>
        <taxon>Xylariaceae</taxon>
        <taxon>Xylaria</taxon>
    </lineage>
</organism>
<dbReference type="EMBL" id="JAWHQM010000023">
    <property type="protein sequence ID" value="KAK5632075.1"/>
    <property type="molecule type" value="Genomic_DNA"/>
</dbReference>
<feature type="region of interest" description="Disordered" evidence="2">
    <location>
        <begin position="1"/>
        <end position="71"/>
    </location>
</feature>
<accession>A0AAN7Z039</accession>
<comment type="caution">
    <text evidence="3">The sequence shown here is derived from an EMBL/GenBank/DDBJ whole genome shotgun (WGS) entry which is preliminary data.</text>
</comment>
<proteinExistence type="predicted"/>
<evidence type="ECO:0000256" key="2">
    <source>
        <dbReference type="SAM" id="MobiDB-lite"/>
    </source>
</evidence>
<dbReference type="Proteomes" id="UP001305414">
    <property type="component" value="Unassembled WGS sequence"/>
</dbReference>
<name>A0AAN7Z039_9PEZI</name>
<gene>
    <name evidence="3" type="ORF">RRF57_007789</name>
</gene>
<feature type="coiled-coil region" evidence="1">
    <location>
        <begin position="137"/>
        <end position="357"/>
    </location>
</feature>
<sequence length="614" mass="69038">MSGQSSSANPSKPSDVSNNPLKPGPFGAPPSTPRIFSDGFARPPPDFDPEQAKEDFLKSAGGSFLDGRDEIDDSVEDEIRRKFSELEKARGKPVAAEEKERIANKVRSLREGGWLEGLKLQLVGKDAVPIEYFNRIAAENENSIQRVAQINAQAERKLAKKDSQIKDLRKDTSRANKLQEELVKCERRGADLEAQIQDLKNKLEHEKAKQQKADANNALTKCESQVNDLQRKLDAADRDLDNARQSLSRHYEELNSLRQQRQEARKREESLKAQARDLIDDNRKLKAAVNQLSTLQKQVVKENEELKNKAKILGQPDDLRKRIVELEAGWEKCKDKVKALEDENKNLKDASKAASGNLSNPDLDSLRKRVAELEAGIMRRDEDITALRAQLEQVTAGMSEDSPTELQARCIELRNTRDMYRNRWARGVAANNTNLIMFWEAVENTNQEIKKLYTGLDRLGGVLGLKNKVLDKPAAFDEIIAKVASSVTGETDKYQSPQLAVLHLLNANAIAKIQIETLKRDLDKAQIGRSADEVKAQLKVVDEEVVEQRVSTRTQIYRAHRNEILAHIFTAQNEFLALADTSADKDAIEALVNRFLRPNTLPLIQPAQSDRTGR</sequence>
<evidence type="ECO:0000313" key="3">
    <source>
        <dbReference type="EMBL" id="KAK5632075.1"/>
    </source>
</evidence>
<reference evidence="3 4" key="1">
    <citation type="submission" date="2023-10" db="EMBL/GenBank/DDBJ databases">
        <title>Draft genome sequence of Xylaria bambusicola isolate GMP-LS, the root and basal stem rot pathogen of sugarcane in Indonesia.</title>
        <authorList>
            <person name="Selvaraj P."/>
            <person name="Muralishankar V."/>
            <person name="Muruganantham S."/>
            <person name="Sp S."/>
            <person name="Haryani S."/>
            <person name="Lau K.J.X."/>
            <person name="Naqvi N.I."/>
        </authorList>
    </citation>
    <scope>NUCLEOTIDE SEQUENCE [LARGE SCALE GENOMIC DNA]</scope>
    <source>
        <strain evidence="3">GMP-LS</strain>
    </source>
</reference>
<evidence type="ECO:0000313" key="4">
    <source>
        <dbReference type="Proteomes" id="UP001305414"/>
    </source>
</evidence>
<keyword evidence="1" id="KW-0175">Coiled coil</keyword>
<feature type="compositionally biased region" description="Polar residues" evidence="2">
    <location>
        <begin position="1"/>
        <end position="20"/>
    </location>
</feature>
<keyword evidence="4" id="KW-1185">Reference proteome</keyword>
<feature type="compositionally biased region" description="Pro residues" evidence="2">
    <location>
        <begin position="22"/>
        <end position="32"/>
    </location>
</feature>
<dbReference type="AlphaFoldDB" id="A0AAN7Z039"/>
<evidence type="ECO:0000256" key="1">
    <source>
        <dbReference type="SAM" id="Coils"/>
    </source>
</evidence>
<protein>
    <submittedName>
        <fullName evidence="3">Uncharacterized protein</fullName>
    </submittedName>
</protein>
<dbReference type="Gene3D" id="1.10.287.1490">
    <property type="match status" value="1"/>
</dbReference>